<keyword evidence="1" id="KW-0675">Receptor</keyword>
<dbReference type="EMBL" id="VUJU01000367">
    <property type="protein sequence ID" value="KAF0770914.1"/>
    <property type="molecule type" value="Genomic_DNA"/>
</dbReference>
<name>A0A6G0ZIY9_APHCR</name>
<dbReference type="Gene3D" id="3.40.50.2300">
    <property type="match status" value="1"/>
</dbReference>
<accession>A0A6G0ZIY9</accession>
<comment type="caution">
    <text evidence="1">The sequence shown here is derived from an EMBL/GenBank/DDBJ whole genome shotgun (WGS) entry which is preliminary data.</text>
</comment>
<dbReference type="OrthoDB" id="5984008at2759"/>
<evidence type="ECO:0000313" key="2">
    <source>
        <dbReference type="Proteomes" id="UP000478052"/>
    </source>
</evidence>
<proteinExistence type="predicted"/>
<evidence type="ECO:0000313" key="1">
    <source>
        <dbReference type="EMBL" id="KAF0770914.1"/>
    </source>
</evidence>
<reference evidence="1 2" key="1">
    <citation type="submission" date="2019-08" db="EMBL/GenBank/DDBJ databases">
        <title>Whole genome of Aphis craccivora.</title>
        <authorList>
            <person name="Voronova N.V."/>
            <person name="Shulinski R.S."/>
            <person name="Bandarenka Y.V."/>
            <person name="Zhorov D.G."/>
            <person name="Warner D."/>
        </authorList>
    </citation>
    <scope>NUCLEOTIDE SEQUENCE [LARGE SCALE GENOMIC DNA]</scope>
    <source>
        <strain evidence="1">180601</strain>
        <tissue evidence="1">Whole Body</tissue>
    </source>
</reference>
<gene>
    <name evidence="1" type="ORF">FWK35_00031016</name>
</gene>
<keyword evidence="2" id="KW-1185">Reference proteome</keyword>
<organism evidence="1 2">
    <name type="scientific">Aphis craccivora</name>
    <name type="common">Cowpea aphid</name>
    <dbReference type="NCBI Taxonomy" id="307492"/>
    <lineage>
        <taxon>Eukaryota</taxon>
        <taxon>Metazoa</taxon>
        <taxon>Ecdysozoa</taxon>
        <taxon>Arthropoda</taxon>
        <taxon>Hexapoda</taxon>
        <taxon>Insecta</taxon>
        <taxon>Pterygota</taxon>
        <taxon>Neoptera</taxon>
        <taxon>Paraneoptera</taxon>
        <taxon>Hemiptera</taxon>
        <taxon>Sternorrhyncha</taxon>
        <taxon>Aphidomorpha</taxon>
        <taxon>Aphidoidea</taxon>
        <taxon>Aphididae</taxon>
        <taxon>Aphidini</taxon>
        <taxon>Aphis</taxon>
        <taxon>Aphis</taxon>
    </lineage>
</organism>
<dbReference type="Proteomes" id="UP000478052">
    <property type="component" value="Unassembled WGS sequence"/>
</dbReference>
<dbReference type="AlphaFoldDB" id="A0A6G0ZIY9"/>
<protein>
    <submittedName>
        <fullName evidence="1">Glutamate receptor 1-like</fullName>
    </submittedName>
</protein>
<sequence>MCTGLKGNRILYLRERDSYLECKTKDKFSVTQRTYGIGSVDKGRTFSLHGAIFEQGSDEVQTAFKLAVFKHNQNNTERRFELQAYVDVIKTADAFKLSKLKMSHEDIACLKYASIVSSVVERSCSKFKPMPRQPHKFSVW</sequence>